<reference evidence="2" key="1">
    <citation type="submission" date="2022-12" db="EMBL/GenBank/DDBJ databases">
        <title>Gycomyces niveus sp.nov.,a novel actinomycete isolated from soil in Shouguan.</title>
        <authorList>
            <person name="Yang X."/>
        </authorList>
    </citation>
    <scope>NUCLEOTIDE SEQUENCE</scope>
    <source>
        <strain evidence="2">NEAU-A15</strain>
    </source>
</reference>
<comment type="caution">
    <text evidence="2">The sequence shown here is derived from an EMBL/GenBank/DDBJ whole genome shotgun (WGS) entry which is preliminary data.</text>
</comment>
<keyword evidence="1" id="KW-1133">Transmembrane helix</keyword>
<feature type="transmembrane region" description="Helical" evidence="1">
    <location>
        <begin position="169"/>
        <end position="188"/>
    </location>
</feature>
<dbReference type="AlphaFoldDB" id="A0A9X3P8X6"/>
<dbReference type="EMBL" id="JAPZVP010000009">
    <property type="protein sequence ID" value="MDA1360517.1"/>
    <property type="molecule type" value="Genomic_DNA"/>
</dbReference>
<gene>
    <name evidence="2" type="ORF">O1R50_12840</name>
</gene>
<keyword evidence="1" id="KW-0812">Transmembrane</keyword>
<organism evidence="2 3">
    <name type="scientific">Glycomyces luteolus</name>
    <dbReference type="NCBI Taxonomy" id="2670330"/>
    <lineage>
        <taxon>Bacteria</taxon>
        <taxon>Bacillati</taxon>
        <taxon>Actinomycetota</taxon>
        <taxon>Actinomycetes</taxon>
        <taxon>Glycomycetales</taxon>
        <taxon>Glycomycetaceae</taxon>
        <taxon>Glycomyces</taxon>
    </lineage>
</organism>
<proteinExistence type="predicted"/>
<sequence length="196" mass="20989">MNAASNTVDRTGRVKSVVAWAVAPVVWFLAFLAMLFLGNGGTPGMVAHSVILALPAPWLLWVSWRMPRPRVDTYVAEGGALLSGAVALYITVLAFMISREGPAPVGFTVIYLAAAAVFIAAAVPLPGRRIAYGAAALACVVIGIGLRVLHSETSYYPGIDWVTKDELFAWAFLGLPALGALLQILWWARVRRGRTV</sequence>
<dbReference type="RefSeq" id="WP_270110462.1">
    <property type="nucleotide sequence ID" value="NZ_JAPZVP010000009.1"/>
</dbReference>
<keyword evidence="3" id="KW-1185">Reference proteome</keyword>
<feature type="transmembrane region" description="Helical" evidence="1">
    <location>
        <begin position="130"/>
        <end position="149"/>
    </location>
</feature>
<accession>A0A9X3P8X6</accession>
<name>A0A9X3P8X6_9ACTN</name>
<feature type="transmembrane region" description="Helical" evidence="1">
    <location>
        <begin position="17"/>
        <end position="38"/>
    </location>
</feature>
<feature type="transmembrane region" description="Helical" evidence="1">
    <location>
        <begin position="74"/>
        <end position="97"/>
    </location>
</feature>
<evidence type="ECO:0000313" key="2">
    <source>
        <dbReference type="EMBL" id="MDA1360517.1"/>
    </source>
</evidence>
<feature type="transmembrane region" description="Helical" evidence="1">
    <location>
        <begin position="103"/>
        <end position="123"/>
    </location>
</feature>
<protein>
    <submittedName>
        <fullName evidence="2">Uncharacterized protein</fullName>
    </submittedName>
</protein>
<dbReference type="Proteomes" id="UP001146067">
    <property type="component" value="Unassembled WGS sequence"/>
</dbReference>
<keyword evidence="1" id="KW-0472">Membrane</keyword>
<feature type="transmembrane region" description="Helical" evidence="1">
    <location>
        <begin position="44"/>
        <end position="62"/>
    </location>
</feature>
<evidence type="ECO:0000256" key="1">
    <source>
        <dbReference type="SAM" id="Phobius"/>
    </source>
</evidence>
<evidence type="ECO:0000313" key="3">
    <source>
        <dbReference type="Proteomes" id="UP001146067"/>
    </source>
</evidence>